<evidence type="ECO:0000313" key="3">
    <source>
        <dbReference type="EMBL" id="RWZ78344.1"/>
    </source>
</evidence>
<dbReference type="GO" id="GO:0009298">
    <property type="term" value="P:GDP-mannose biosynthetic process"/>
    <property type="evidence" value="ECO:0007669"/>
    <property type="project" value="TreeGrafter"/>
</dbReference>
<name>A0A4Q0AGX7_9BACT</name>
<dbReference type="AlphaFoldDB" id="A0A4Q0AGX7"/>
<feature type="domain" description="Nucleotidyl transferase" evidence="1">
    <location>
        <begin position="3"/>
        <end position="281"/>
    </location>
</feature>
<dbReference type="PANTHER" id="PTHR46390">
    <property type="entry name" value="MANNOSE-1-PHOSPHATE GUANYLYLTRANSFERASE"/>
    <property type="match status" value="1"/>
</dbReference>
<gene>
    <name evidence="3" type="ORF">EOT05_01090</name>
</gene>
<dbReference type="Gene3D" id="3.90.550.10">
    <property type="entry name" value="Spore Coat Polysaccharide Biosynthesis Protein SpsA, Chain A"/>
    <property type="match status" value="1"/>
</dbReference>
<dbReference type="Pfam" id="PF00483">
    <property type="entry name" value="NTP_transferase"/>
    <property type="match status" value="1"/>
</dbReference>
<dbReference type="SUPFAM" id="SSF53448">
    <property type="entry name" value="Nucleotide-diphospho-sugar transferases"/>
    <property type="match status" value="1"/>
</dbReference>
<dbReference type="EMBL" id="SCKX01000001">
    <property type="protein sequence ID" value="RWZ78344.1"/>
    <property type="molecule type" value="Genomic_DNA"/>
</dbReference>
<keyword evidence="4" id="KW-1185">Reference proteome</keyword>
<evidence type="ECO:0000313" key="4">
    <source>
        <dbReference type="Proteomes" id="UP000289257"/>
    </source>
</evidence>
<evidence type="ECO:0000259" key="2">
    <source>
        <dbReference type="Pfam" id="PF22640"/>
    </source>
</evidence>
<organism evidence="3 4">
    <name type="scientific">Candidatus Microsaccharimonas sossegonensis</name>
    <dbReference type="NCBI Taxonomy" id="2506948"/>
    <lineage>
        <taxon>Bacteria</taxon>
        <taxon>Candidatus Saccharimonadota</taxon>
        <taxon>Candidatus Saccharimonadia</taxon>
        <taxon>Candidatus Saccharimonadales</taxon>
        <taxon>Candidatus Saccharimonadaceae</taxon>
        <taxon>Candidatus Microsaccharimonas</taxon>
    </lineage>
</organism>
<proteinExistence type="predicted"/>
<accession>A0A4Q0AGX7</accession>
<reference evidence="3" key="1">
    <citation type="submission" date="2019-01" db="EMBL/GenBank/DDBJ databases">
        <title>Genomic signatures and co-occurrence patterns of the ultra-small Saccharimodia (Patescibacteria phylum) suggest a symbiotic lifestyle.</title>
        <authorList>
            <person name="Lemos L."/>
            <person name="Medeiros J."/>
            <person name="Andreote F."/>
            <person name="Fernandes G."/>
            <person name="Varani A."/>
            <person name="Oliveira G."/>
            <person name="Pylro V."/>
        </authorList>
    </citation>
    <scope>NUCLEOTIDE SEQUENCE [LARGE SCALE GENOMIC DNA]</scope>
    <source>
        <strain evidence="3">AMD02</strain>
    </source>
</reference>
<protein>
    <submittedName>
        <fullName evidence="3">Uncharacterized protein</fullName>
    </submittedName>
</protein>
<feature type="domain" description="MannoseP isomerase/GMP-like beta-helix" evidence="2">
    <location>
        <begin position="301"/>
        <end position="343"/>
    </location>
</feature>
<dbReference type="Proteomes" id="UP000289257">
    <property type="component" value="Unassembled WGS sequence"/>
</dbReference>
<dbReference type="InterPro" id="IPR029044">
    <property type="entry name" value="Nucleotide-diphossugar_trans"/>
</dbReference>
<dbReference type="InterPro" id="IPR005835">
    <property type="entry name" value="NTP_transferase_dom"/>
</dbReference>
<dbReference type="Pfam" id="PF22640">
    <property type="entry name" value="ManC_GMP_beta-helix"/>
    <property type="match status" value="1"/>
</dbReference>
<dbReference type="InterPro" id="IPR054566">
    <property type="entry name" value="ManC/GMP-like_b-helix"/>
</dbReference>
<dbReference type="InterPro" id="IPR049577">
    <property type="entry name" value="GMPP_N"/>
</dbReference>
<sequence length="349" mass="39034">MITVIIAGGSGTRLWPLSTNDYPKHLLKLTGNRSLLQSAYDRAKEVGDTVYVVTEASHSDHVKVQLSELSEENILIEPGRRGTGNCIAFALDVISRRHDHTEPIAFVHSDHHIRDVEGYVKSLRIAAEASKIANKVTLIGIEPTFPSTGFGYIERDGEIEGAADTYKIESFKEKPDFETAQKYLKAGNYLWNCGYFVGSVDTFMLEIRHVSPELQESYDKLASINEVLGQEYKDVYLSFPDLVIDYVLAEKSDNLAVVPATFDWMDIGSFKDLHEANDSNEQGNFFKGTKIYDDELENVYIQNDEKKPVVVIGLDNVVVVNTPNGILVARKDLSQRVKEAVAKIKKDQA</sequence>
<dbReference type="CDD" id="cd02509">
    <property type="entry name" value="GDP-M1P_Guanylyltransferase"/>
    <property type="match status" value="1"/>
</dbReference>
<dbReference type="PANTHER" id="PTHR46390:SF1">
    <property type="entry name" value="MANNOSE-1-PHOSPHATE GUANYLYLTRANSFERASE"/>
    <property type="match status" value="1"/>
</dbReference>
<dbReference type="SUPFAM" id="SSF159283">
    <property type="entry name" value="Guanosine diphospho-D-mannose pyrophosphorylase/mannose-6-phosphate isomerase linker domain"/>
    <property type="match status" value="1"/>
</dbReference>
<comment type="caution">
    <text evidence="3">The sequence shown here is derived from an EMBL/GenBank/DDBJ whole genome shotgun (WGS) entry which is preliminary data.</text>
</comment>
<dbReference type="GO" id="GO:0004475">
    <property type="term" value="F:mannose-1-phosphate guanylyltransferase (GTP) activity"/>
    <property type="evidence" value="ECO:0007669"/>
    <property type="project" value="InterPro"/>
</dbReference>
<evidence type="ECO:0000259" key="1">
    <source>
        <dbReference type="Pfam" id="PF00483"/>
    </source>
</evidence>
<dbReference type="InterPro" id="IPR051161">
    <property type="entry name" value="Mannose-6P_isomerase_type2"/>
</dbReference>